<comment type="caution">
    <text evidence="9">The sequence shown here is derived from an EMBL/GenBank/DDBJ whole genome shotgun (WGS) entry which is preliminary data.</text>
</comment>
<accession>A0AAW2HCL0</accession>
<evidence type="ECO:0000256" key="6">
    <source>
        <dbReference type="ARBA" id="ARBA00023157"/>
    </source>
</evidence>
<dbReference type="EMBL" id="JARGDH010000005">
    <property type="protein sequence ID" value="KAL0267411.1"/>
    <property type="molecule type" value="Genomic_DNA"/>
</dbReference>
<evidence type="ECO:0000256" key="5">
    <source>
        <dbReference type="ARBA" id="ARBA00022825"/>
    </source>
</evidence>
<dbReference type="GO" id="GO:0006508">
    <property type="term" value="P:proteolysis"/>
    <property type="evidence" value="ECO:0007669"/>
    <property type="project" value="UniProtKB-KW"/>
</dbReference>
<reference evidence="9" key="1">
    <citation type="journal article" date="2024" name="Gigascience">
        <title>Chromosome-level genome of the poultry shaft louse Menopon gallinae provides insight into the host-switching and adaptive evolution of parasitic lice.</title>
        <authorList>
            <person name="Xu Y."/>
            <person name="Ma L."/>
            <person name="Liu S."/>
            <person name="Liang Y."/>
            <person name="Liu Q."/>
            <person name="He Z."/>
            <person name="Tian L."/>
            <person name="Duan Y."/>
            <person name="Cai W."/>
            <person name="Li H."/>
            <person name="Song F."/>
        </authorList>
    </citation>
    <scope>NUCLEOTIDE SEQUENCE</scope>
    <source>
        <strain evidence="9">Cailab_2023a</strain>
    </source>
</reference>
<name>A0AAW2HCL0_9NEOP</name>
<dbReference type="SUPFAM" id="SSF50494">
    <property type="entry name" value="Trypsin-like serine proteases"/>
    <property type="match status" value="1"/>
</dbReference>
<dbReference type="GO" id="GO:0004252">
    <property type="term" value="F:serine-type endopeptidase activity"/>
    <property type="evidence" value="ECO:0007669"/>
    <property type="project" value="InterPro"/>
</dbReference>
<dbReference type="InterPro" id="IPR050430">
    <property type="entry name" value="Peptidase_S1"/>
</dbReference>
<protein>
    <recommendedName>
        <fullName evidence="8">Peptidase S1 domain-containing protein</fullName>
    </recommendedName>
</protein>
<evidence type="ECO:0000256" key="4">
    <source>
        <dbReference type="ARBA" id="ARBA00022801"/>
    </source>
</evidence>
<dbReference type="PANTHER" id="PTHR24276:SF91">
    <property type="entry name" value="AT26814P-RELATED"/>
    <property type="match status" value="1"/>
</dbReference>
<dbReference type="FunFam" id="2.40.10.10:FF:000036">
    <property type="entry name" value="Trypsin beta"/>
    <property type="match status" value="1"/>
</dbReference>
<evidence type="ECO:0000256" key="2">
    <source>
        <dbReference type="ARBA" id="ARBA00007664"/>
    </source>
</evidence>
<evidence type="ECO:0000256" key="3">
    <source>
        <dbReference type="ARBA" id="ARBA00022670"/>
    </source>
</evidence>
<dbReference type="Gene3D" id="2.40.10.10">
    <property type="entry name" value="Trypsin-like serine proteases"/>
    <property type="match status" value="2"/>
</dbReference>
<feature type="domain" description="Peptidase S1" evidence="8">
    <location>
        <begin position="1"/>
        <end position="179"/>
    </location>
</feature>
<feature type="compositionally biased region" description="Polar residues" evidence="7">
    <location>
        <begin position="1"/>
        <end position="16"/>
    </location>
</feature>
<keyword evidence="6" id="KW-1015">Disulfide bond</keyword>
<dbReference type="InterPro" id="IPR043504">
    <property type="entry name" value="Peptidase_S1_PA_chymotrypsin"/>
</dbReference>
<keyword evidence="4" id="KW-0378">Hydrolase</keyword>
<dbReference type="EMBL" id="JARGDH010000005">
    <property type="protein sequence ID" value="KAL0267410.1"/>
    <property type="molecule type" value="Genomic_DNA"/>
</dbReference>
<feature type="region of interest" description="Disordered" evidence="7">
    <location>
        <begin position="1"/>
        <end position="21"/>
    </location>
</feature>
<dbReference type="InterPro" id="IPR001254">
    <property type="entry name" value="Trypsin_dom"/>
</dbReference>
<evidence type="ECO:0000256" key="7">
    <source>
        <dbReference type="SAM" id="MobiDB-lite"/>
    </source>
</evidence>
<dbReference type="Pfam" id="PF00089">
    <property type="entry name" value="Trypsin"/>
    <property type="match status" value="1"/>
</dbReference>
<keyword evidence="3" id="KW-0645">Protease</keyword>
<comment type="subcellular location">
    <subcellularLocation>
        <location evidence="1">Secreted</location>
        <location evidence="1">Extracellular space</location>
    </subcellularLocation>
</comment>
<evidence type="ECO:0000313" key="9">
    <source>
        <dbReference type="EMBL" id="KAL0267411.1"/>
    </source>
</evidence>
<dbReference type="PANTHER" id="PTHR24276">
    <property type="entry name" value="POLYSERASE-RELATED"/>
    <property type="match status" value="1"/>
</dbReference>
<gene>
    <name evidence="9" type="ORF">PYX00_009688</name>
</gene>
<comment type="similarity">
    <text evidence="2">Belongs to the peptidase S1 family.</text>
</comment>
<dbReference type="PROSITE" id="PS50240">
    <property type="entry name" value="TRYPSIN_DOM"/>
    <property type="match status" value="1"/>
</dbReference>
<evidence type="ECO:0000256" key="1">
    <source>
        <dbReference type="ARBA" id="ARBA00004239"/>
    </source>
</evidence>
<dbReference type="AlphaFoldDB" id="A0AAW2HCL0"/>
<keyword evidence="5" id="KW-0720">Serine protease</keyword>
<dbReference type="PRINTS" id="PR00722">
    <property type="entry name" value="CHYMOTRYPSIN"/>
</dbReference>
<evidence type="ECO:0000259" key="8">
    <source>
        <dbReference type="PROSITE" id="PS50240"/>
    </source>
</evidence>
<dbReference type="CDD" id="cd00190">
    <property type="entry name" value="Tryp_SPc"/>
    <property type="match status" value="1"/>
</dbReference>
<sequence length="180" mass="18703">MSASSLAVRTGSSRRQSGGAVHKVSRILMHPRYNSNTNDYDVGLLYLASNIQLGGNSRAISIIGSEPTSGRLLLSGWGDLREGANAGSPNLMSVEVNIVSRSSCEKAYASAVKITPRMFCGGAPGKDSCQGDSGGPAVVGGKLAGVVSFGIGCARPNYPGVYANLANSDIRQWIKQNAKV</sequence>
<dbReference type="SMART" id="SM00020">
    <property type="entry name" value="Tryp_SPc"/>
    <property type="match status" value="1"/>
</dbReference>
<organism evidence="9">
    <name type="scientific">Menopon gallinae</name>
    <name type="common">poultry shaft louse</name>
    <dbReference type="NCBI Taxonomy" id="328185"/>
    <lineage>
        <taxon>Eukaryota</taxon>
        <taxon>Metazoa</taxon>
        <taxon>Ecdysozoa</taxon>
        <taxon>Arthropoda</taxon>
        <taxon>Hexapoda</taxon>
        <taxon>Insecta</taxon>
        <taxon>Pterygota</taxon>
        <taxon>Neoptera</taxon>
        <taxon>Paraneoptera</taxon>
        <taxon>Psocodea</taxon>
        <taxon>Troctomorpha</taxon>
        <taxon>Phthiraptera</taxon>
        <taxon>Amblycera</taxon>
        <taxon>Menoponidae</taxon>
        <taxon>Menopon</taxon>
    </lineage>
</organism>
<dbReference type="InterPro" id="IPR009003">
    <property type="entry name" value="Peptidase_S1_PA"/>
</dbReference>
<proteinExistence type="inferred from homology"/>
<dbReference type="InterPro" id="IPR001314">
    <property type="entry name" value="Peptidase_S1A"/>
</dbReference>
<dbReference type="GO" id="GO:0005576">
    <property type="term" value="C:extracellular region"/>
    <property type="evidence" value="ECO:0007669"/>
    <property type="project" value="UniProtKB-SubCell"/>
</dbReference>